<keyword evidence="1" id="KW-1133">Transmembrane helix</keyword>
<dbReference type="AlphaFoldDB" id="A0AAD4GJS8"/>
<evidence type="ECO:0000313" key="3">
    <source>
        <dbReference type="Proteomes" id="UP001194468"/>
    </source>
</evidence>
<sequence>MSGTGKTTYRATGSTRISIQSELRAEAFLDYVMHPLRECTTGTDAAFQAPTVQDTNAHPRAFALCPLPHRRAAISCSASISSSVLSLPGSFGLLSTPFFFFLFMTTLVARRCKRMTATAAPPDGDMPLGSAADFDATPRALCSRTPVILSPGLALSSEPSSQASYQIPQPSELALHAELASFAPPAPRLTLQPPSDELSLCNLLLMSCHFLSPSLA</sequence>
<proteinExistence type="predicted"/>
<feature type="transmembrane region" description="Helical" evidence="1">
    <location>
        <begin position="91"/>
        <end position="109"/>
    </location>
</feature>
<keyword evidence="3" id="KW-1185">Reference proteome</keyword>
<accession>A0AAD4GJS8</accession>
<gene>
    <name evidence="2" type="ORF">L210DRAFT_985751</name>
</gene>
<evidence type="ECO:0000256" key="1">
    <source>
        <dbReference type="SAM" id="Phobius"/>
    </source>
</evidence>
<dbReference type="EMBL" id="WHUW01000003">
    <property type="protein sequence ID" value="KAF8449206.1"/>
    <property type="molecule type" value="Genomic_DNA"/>
</dbReference>
<keyword evidence="1" id="KW-0812">Transmembrane</keyword>
<comment type="caution">
    <text evidence="2">The sequence shown here is derived from an EMBL/GenBank/DDBJ whole genome shotgun (WGS) entry which is preliminary data.</text>
</comment>
<reference evidence="2" key="1">
    <citation type="submission" date="2019-10" db="EMBL/GenBank/DDBJ databases">
        <authorList>
            <consortium name="DOE Joint Genome Institute"/>
            <person name="Kuo A."/>
            <person name="Miyauchi S."/>
            <person name="Kiss E."/>
            <person name="Drula E."/>
            <person name="Kohler A."/>
            <person name="Sanchez-Garcia M."/>
            <person name="Andreopoulos B."/>
            <person name="Barry K.W."/>
            <person name="Bonito G."/>
            <person name="Buee M."/>
            <person name="Carver A."/>
            <person name="Chen C."/>
            <person name="Cichocki N."/>
            <person name="Clum A."/>
            <person name="Culley D."/>
            <person name="Crous P.W."/>
            <person name="Fauchery L."/>
            <person name="Girlanda M."/>
            <person name="Hayes R."/>
            <person name="Keri Z."/>
            <person name="LaButti K."/>
            <person name="Lipzen A."/>
            <person name="Lombard V."/>
            <person name="Magnuson J."/>
            <person name="Maillard F."/>
            <person name="Morin E."/>
            <person name="Murat C."/>
            <person name="Nolan M."/>
            <person name="Ohm R."/>
            <person name="Pangilinan J."/>
            <person name="Pereira M."/>
            <person name="Perotto S."/>
            <person name="Peter M."/>
            <person name="Riley R."/>
            <person name="Sitrit Y."/>
            <person name="Stielow B."/>
            <person name="Szollosi G."/>
            <person name="Zifcakova L."/>
            <person name="Stursova M."/>
            <person name="Spatafora J.W."/>
            <person name="Tedersoo L."/>
            <person name="Vaario L.-M."/>
            <person name="Yamada A."/>
            <person name="Yan M."/>
            <person name="Wang P."/>
            <person name="Xu J."/>
            <person name="Bruns T."/>
            <person name="Baldrian P."/>
            <person name="Vilgalys R."/>
            <person name="Henrissat B."/>
            <person name="Grigoriev I.V."/>
            <person name="Hibbett D."/>
            <person name="Nagy L.G."/>
            <person name="Martin F.M."/>
        </authorList>
    </citation>
    <scope>NUCLEOTIDE SEQUENCE</scope>
    <source>
        <strain evidence="2">BED1</strain>
    </source>
</reference>
<protein>
    <submittedName>
        <fullName evidence="2">Uncharacterized protein</fullName>
    </submittedName>
</protein>
<dbReference type="Proteomes" id="UP001194468">
    <property type="component" value="Unassembled WGS sequence"/>
</dbReference>
<name>A0AAD4GJS8_BOLED</name>
<organism evidence="2 3">
    <name type="scientific">Boletus edulis BED1</name>
    <dbReference type="NCBI Taxonomy" id="1328754"/>
    <lineage>
        <taxon>Eukaryota</taxon>
        <taxon>Fungi</taxon>
        <taxon>Dikarya</taxon>
        <taxon>Basidiomycota</taxon>
        <taxon>Agaricomycotina</taxon>
        <taxon>Agaricomycetes</taxon>
        <taxon>Agaricomycetidae</taxon>
        <taxon>Boletales</taxon>
        <taxon>Boletineae</taxon>
        <taxon>Boletaceae</taxon>
        <taxon>Boletoideae</taxon>
        <taxon>Boletus</taxon>
    </lineage>
</organism>
<evidence type="ECO:0000313" key="2">
    <source>
        <dbReference type="EMBL" id="KAF8449206.1"/>
    </source>
</evidence>
<keyword evidence="1" id="KW-0472">Membrane</keyword>
<reference evidence="2" key="2">
    <citation type="journal article" date="2020" name="Nat. Commun.">
        <title>Large-scale genome sequencing of mycorrhizal fungi provides insights into the early evolution of symbiotic traits.</title>
        <authorList>
            <person name="Miyauchi S."/>
            <person name="Kiss E."/>
            <person name="Kuo A."/>
            <person name="Drula E."/>
            <person name="Kohler A."/>
            <person name="Sanchez-Garcia M."/>
            <person name="Morin E."/>
            <person name="Andreopoulos B."/>
            <person name="Barry K.W."/>
            <person name="Bonito G."/>
            <person name="Buee M."/>
            <person name="Carver A."/>
            <person name="Chen C."/>
            <person name="Cichocki N."/>
            <person name="Clum A."/>
            <person name="Culley D."/>
            <person name="Crous P.W."/>
            <person name="Fauchery L."/>
            <person name="Girlanda M."/>
            <person name="Hayes R.D."/>
            <person name="Keri Z."/>
            <person name="LaButti K."/>
            <person name="Lipzen A."/>
            <person name="Lombard V."/>
            <person name="Magnuson J."/>
            <person name="Maillard F."/>
            <person name="Murat C."/>
            <person name="Nolan M."/>
            <person name="Ohm R.A."/>
            <person name="Pangilinan J."/>
            <person name="Pereira M.F."/>
            <person name="Perotto S."/>
            <person name="Peter M."/>
            <person name="Pfister S."/>
            <person name="Riley R."/>
            <person name="Sitrit Y."/>
            <person name="Stielow J.B."/>
            <person name="Szollosi G."/>
            <person name="Zifcakova L."/>
            <person name="Stursova M."/>
            <person name="Spatafora J.W."/>
            <person name="Tedersoo L."/>
            <person name="Vaario L.M."/>
            <person name="Yamada A."/>
            <person name="Yan M."/>
            <person name="Wang P."/>
            <person name="Xu J."/>
            <person name="Bruns T."/>
            <person name="Baldrian P."/>
            <person name="Vilgalys R."/>
            <person name="Dunand C."/>
            <person name="Henrissat B."/>
            <person name="Grigoriev I.V."/>
            <person name="Hibbett D."/>
            <person name="Nagy L.G."/>
            <person name="Martin F.M."/>
        </authorList>
    </citation>
    <scope>NUCLEOTIDE SEQUENCE</scope>
    <source>
        <strain evidence="2">BED1</strain>
    </source>
</reference>